<protein>
    <submittedName>
        <fullName evidence="1">Uncharacterized protein</fullName>
    </submittedName>
</protein>
<comment type="caution">
    <text evidence="1">The sequence shown here is derived from an EMBL/GenBank/DDBJ whole genome shotgun (WGS) entry which is preliminary data.</text>
</comment>
<accession>A0A1Y2JCI2</accession>
<name>A0A1Y2JCI2_BRAJP</name>
<dbReference type="EMBL" id="NAFL01000284">
    <property type="protein sequence ID" value="OSJ23329.1"/>
    <property type="molecule type" value="Genomic_DNA"/>
</dbReference>
<reference evidence="1 2" key="1">
    <citation type="submission" date="2017-03" db="EMBL/GenBank/DDBJ databases">
        <title>Whole genome sequences of fourteen strains of Bradyrhizobium canariense and one strain of Bradyrhizobium japonicum isolated from Lupinus (Papilionoideae: Genisteae) species in Algeria.</title>
        <authorList>
            <person name="Crovadore J."/>
            <person name="Chekireb D."/>
            <person name="Brachmann A."/>
            <person name="Chablais R."/>
            <person name="Cochard B."/>
            <person name="Lefort F."/>
        </authorList>
    </citation>
    <scope>NUCLEOTIDE SEQUENCE [LARGE SCALE GENOMIC DNA]</scope>
    <source>
        <strain evidence="1 2">UBMA197</strain>
    </source>
</reference>
<dbReference type="Proteomes" id="UP000193335">
    <property type="component" value="Unassembled WGS sequence"/>
</dbReference>
<evidence type="ECO:0000313" key="1">
    <source>
        <dbReference type="EMBL" id="OSJ23329.1"/>
    </source>
</evidence>
<dbReference type="AlphaFoldDB" id="A0A1Y2JCI2"/>
<gene>
    <name evidence="1" type="ORF">BSZ19_43505</name>
</gene>
<evidence type="ECO:0000313" key="2">
    <source>
        <dbReference type="Proteomes" id="UP000193335"/>
    </source>
</evidence>
<organism evidence="1 2">
    <name type="scientific">Bradyrhizobium japonicum</name>
    <dbReference type="NCBI Taxonomy" id="375"/>
    <lineage>
        <taxon>Bacteria</taxon>
        <taxon>Pseudomonadati</taxon>
        <taxon>Pseudomonadota</taxon>
        <taxon>Alphaproteobacteria</taxon>
        <taxon>Hyphomicrobiales</taxon>
        <taxon>Nitrobacteraceae</taxon>
        <taxon>Bradyrhizobium</taxon>
    </lineage>
</organism>
<dbReference type="RefSeq" id="WP_085404964.1">
    <property type="nucleotide sequence ID" value="NZ_NAFL01000284.1"/>
</dbReference>
<sequence length="125" mass="14049">MALSKPKRLVKALFEKTQRSGIDWQESVSKNTFQVSFKDYSVQIVLKEAAMEGSDVITVSVLDEEGVVVDRFDDEELDNEDGHPVGGPWFRMMSELHNLALRHARGADKALNAILGEIEEDDIPF</sequence>
<proteinExistence type="predicted"/>